<evidence type="ECO:0000313" key="5">
    <source>
        <dbReference type="EMBL" id="NMM63134.1"/>
    </source>
</evidence>
<dbReference type="EMBL" id="JABBNI010000018">
    <property type="protein sequence ID" value="NMM63134.1"/>
    <property type="molecule type" value="Genomic_DNA"/>
</dbReference>
<protein>
    <submittedName>
        <fullName evidence="5">Xanthine dehydrogenase</fullName>
    </submittedName>
</protein>
<keyword evidence="2" id="KW-0274">FAD</keyword>
<feature type="domain" description="FAD-binding PCMH-type" evidence="4">
    <location>
        <begin position="1"/>
        <end position="174"/>
    </location>
</feature>
<dbReference type="InterPro" id="IPR036318">
    <property type="entry name" value="FAD-bd_PCMH-like_sf"/>
</dbReference>
<dbReference type="InterPro" id="IPR002346">
    <property type="entry name" value="Mopterin_DH_FAD-bd"/>
</dbReference>
<comment type="caution">
    <text evidence="5">The sequence shown here is derived from an EMBL/GenBank/DDBJ whole genome shotgun (WGS) entry which is preliminary data.</text>
</comment>
<evidence type="ECO:0000256" key="3">
    <source>
        <dbReference type="ARBA" id="ARBA00023002"/>
    </source>
</evidence>
<dbReference type="SUPFAM" id="SSF56176">
    <property type="entry name" value="FAD-binding/transporter-associated domain-like"/>
    <property type="match status" value="1"/>
</dbReference>
<gene>
    <name evidence="5" type="ORF">HBE96_10585</name>
</gene>
<keyword evidence="6" id="KW-1185">Reference proteome</keyword>
<dbReference type="InterPro" id="IPR051312">
    <property type="entry name" value="Diverse_Substr_Oxidored"/>
</dbReference>
<dbReference type="GO" id="GO:0016491">
    <property type="term" value="F:oxidoreductase activity"/>
    <property type="evidence" value="ECO:0007669"/>
    <property type="project" value="UniProtKB-KW"/>
</dbReference>
<dbReference type="Proteomes" id="UP000537131">
    <property type="component" value="Unassembled WGS sequence"/>
</dbReference>
<dbReference type="PANTHER" id="PTHR42659:SF2">
    <property type="entry name" value="XANTHINE DEHYDROGENASE SUBUNIT C-RELATED"/>
    <property type="match status" value="1"/>
</dbReference>
<evidence type="ECO:0000256" key="1">
    <source>
        <dbReference type="ARBA" id="ARBA00022630"/>
    </source>
</evidence>
<evidence type="ECO:0000313" key="6">
    <source>
        <dbReference type="Proteomes" id="UP000537131"/>
    </source>
</evidence>
<dbReference type="Gene3D" id="3.30.43.10">
    <property type="entry name" value="Uridine Diphospho-n-acetylenolpyruvylglucosamine Reductase, domain 2"/>
    <property type="match status" value="1"/>
</dbReference>
<dbReference type="RefSeq" id="WP_169297737.1">
    <property type="nucleotide sequence ID" value="NZ_JABBNI010000018.1"/>
</dbReference>
<dbReference type="InterPro" id="IPR016166">
    <property type="entry name" value="FAD-bd_PCMH"/>
</dbReference>
<keyword evidence="3" id="KW-0560">Oxidoreductase</keyword>
<evidence type="ECO:0000259" key="4">
    <source>
        <dbReference type="PROSITE" id="PS51387"/>
    </source>
</evidence>
<evidence type="ECO:0000256" key="2">
    <source>
        <dbReference type="ARBA" id="ARBA00022827"/>
    </source>
</evidence>
<dbReference type="PROSITE" id="PS51387">
    <property type="entry name" value="FAD_PCMH"/>
    <property type="match status" value="1"/>
</dbReference>
<dbReference type="PANTHER" id="PTHR42659">
    <property type="entry name" value="XANTHINE DEHYDROGENASE SUBUNIT C-RELATED"/>
    <property type="match status" value="1"/>
</dbReference>
<name>A0A7Y0HMN5_9CLOT</name>
<dbReference type="SUPFAM" id="SSF55447">
    <property type="entry name" value="CO dehydrogenase flavoprotein C-terminal domain-like"/>
    <property type="match status" value="1"/>
</dbReference>
<keyword evidence="1" id="KW-0285">Flavoprotein</keyword>
<dbReference type="InterPro" id="IPR036683">
    <property type="entry name" value="CO_DH_flav_C_dom_sf"/>
</dbReference>
<dbReference type="InterPro" id="IPR016169">
    <property type="entry name" value="FAD-bd_PCMH_sub2"/>
</dbReference>
<dbReference type="GO" id="GO:0071949">
    <property type="term" value="F:FAD binding"/>
    <property type="evidence" value="ECO:0007669"/>
    <property type="project" value="InterPro"/>
</dbReference>
<dbReference type="AlphaFoldDB" id="A0A7Y0HMN5"/>
<reference evidence="5 6" key="1">
    <citation type="submission" date="2020-06" db="EMBL/GenBank/DDBJ databases">
        <title>Complete Genome Sequence of Clostridium muelleri sp. nov. P21T, an Acid-Alcohol Producing Acetogen Isolated from Old Hay.</title>
        <authorList>
            <person name="Duncan K.E."/>
            <person name="Tanner R.S."/>
        </authorList>
    </citation>
    <scope>NUCLEOTIDE SEQUENCE [LARGE SCALE GENOMIC DNA]</scope>
    <source>
        <strain evidence="5 6">P21</strain>
    </source>
</reference>
<accession>A0A7Y0HMN5</accession>
<organism evidence="5 6">
    <name type="scientific">Clostridium muellerianum</name>
    <dbReference type="NCBI Taxonomy" id="2716538"/>
    <lineage>
        <taxon>Bacteria</taxon>
        <taxon>Bacillati</taxon>
        <taxon>Bacillota</taxon>
        <taxon>Clostridia</taxon>
        <taxon>Eubacteriales</taxon>
        <taxon>Clostridiaceae</taxon>
        <taxon>Clostridium</taxon>
    </lineage>
</organism>
<dbReference type="Pfam" id="PF00941">
    <property type="entry name" value="FAD_binding_5"/>
    <property type="match status" value="1"/>
</dbReference>
<sequence length="278" mass="31023">MIPFDFEYYKPESINEAVTLFRELQSHGKEPKYYGGGTEIISMARVNNIYTGAVIDIKGIPECNIHTLQNDSLIIGSAVTLTSIAEQDFFPLLSLTVKRIADHTIQDKITLGGNLAGTIIYREAVLPLLLSNSGVVIAGSCGIRKVPIMDIFNEKIQIDNGELIVQIEVKRSFLDMQHLHVKRTKSDKIDYPLITLAALKDNYAIKVAFSGLFKYPFRSFAVENIINDKALNVNQRINNIISSISSNIYSDLNGSSEYRKFVLQSMLLETIEKLEGGT</sequence>
<proteinExistence type="predicted"/>
<dbReference type="Gene3D" id="3.30.465.10">
    <property type="match status" value="1"/>
</dbReference>
<dbReference type="InterPro" id="IPR016167">
    <property type="entry name" value="FAD-bd_PCMH_sub1"/>
</dbReference>